<evidence type="ECO:0000256" key="1">
    <source>
        <dbReference type="SAM" id="MobiDB-lite"/>
    </source>
</evidence>
<accession>A0A4Y7RXF0</accession>
<dbReference type="EMBL" id="QFFZ01000002">
    <property type="protein sequence ID" value="TEB13352.1"/>
    <property type="molecule type" value="Genomic_DNA"/>
</dbReference>
<dbReference type="RefSeq" id="WP_134212147.1">
    <property type="nucleotide sequence ID" value="NZ_QFFZ01000002.1"/>
</dbReference>
<evidence type="ECO:0000313" key="3">
    <source>
        <dbReference type="Proteomes" id="UP000297597"/>
    </source>
</evidence>
<feature type="region of interest" description="Disordered" evidence="1">
    <location>
        <begin position="1"/>
        <end position="21"/>
    </location>
</feature>
<proteinExistence type="predicted"/>
<reference evidence="2 3" key="1">
    <citation type="journal article" date="2018" name="Environ. Microbiol.">
        <title>Novel energy conservation strategies and behaviour of Pelotomaculum schinkii driving syntrophic propionate catabolism.</title>
        <authorList>
            <person name="Hidalgo-Ahumada C.A.P."/>
            <person name="Nobu M.K."/>
            <person name="Narihiro T."/>
            <person name="Tamaki H."/>
            <person name="Liu W.T."/>
            <person name="Kamagata Y."/>
            <person name="Stams A.J.M."/>
            <person name="Imachi H."/>
            <person name="Sousa D.Z."/>
        </authorList>
    </citation>
    <scope>NUCLEOTIDE SEQUENCE [LARGE SCALE GENOMIC DNA]</scope>
    <source>
        <strain evidence="2 3">MGP</strain>
    </source>
</reference>
<keyword evidence="3" id="KW-1185">Reference proteome</keyword>
<dbReference type="OrthoDB" id="9980794at2"/>
<name>A0A4Y7RXF0_9FIRM</name>
<dbReference type="Proteomes" id="UP000297597">
    <property type="component" value="Unassembled WGS sequence"/>
</dbReference>
<protein>
    <submittedName>
        <fullName evidence="2">Uncharacterized protein</fullName>
    </submittedName>
</protein>
<sequence length="64" mass="6922">MLIRDAAGGGWTPTPKEARKVEVDQRISDLELALADQMAKNTELEQRQQDSELALADIIAGGVS</sequence>
<dbReference type="AlphaFoldDB" id="A0A4Y7RXF0"/>
<organism evidence="2 3">
    <name type="scientific">Pelotomaculum propionicicum</name>
    <dbReference type="NCBI Taxonomy" id="258475"/>
    <lineage>
        <taxon>Bacteria</taxon>
        <taxon>Bacillati</taxon>
        <taxon>Bacillota</taxon>
        <taxon>Clostridia</taxon>
        <taxon>Eubacteriales</taxon>
        <taxon>Desulfotomaculaceae</taxon>
        <taxon>Pelotomaculum</taxon>
    </lineage>
</organism>
<gene>
    <name evidence="2" type="ORF">Pmgp_00246</name>
</gene>
<comment type="caution">
    <text evidence="2">The sequence shown here is derived from an EMBL/GenBank/DDBJ whole genome shotgun (WGS) entry which is preliminary data.</text>
</comment>
<evidence type="ECO:0000313" key="2">
    <source>
        <dbReference type="EMBL" id="TEB13352.1"/>
    </source>
</evidence>